<comment type="caution">
    <text evidence="1">The sequence shown here is derived from an EMBL/GenBank/DDBJ whole genome shotgun (WGS) entry which is preliminary data.</text>
</comment>
<reference evidence="1" key="1">
    <citation type="submission" date="2022-07" db="EMBL/GenBank/DDBJ databases">
        <title>Genome Sequence of Physisporinus lineatus.</title>
        <authorList>
            <person name="Buettner E."/>
        </authorList>
    </citation>
    <scope>NUCLEOTIDE SEQUENCE</scope>
    <source>
        <strain evidence="1">VT162</strain>
    </source>
</reference>
<organism evidence="1 2">
    <name type="scientific">Meripilus lineatus</name>
    <dbReference type="NCBI Taxonomy" id="2056292"/>
    <lineage>
        <taxon>Eukaryota</taxon>
        <taxon>Fungi</taxon>
        <taxon>Dikarya</taxon>
        <taxon>Basidiomycota</taxon>
        <taxon>Agaricomycotina</taxon>
        <taxon>Agaricomycetes</taxon>
        <taxon>Polyporales</taxon>
        <taxon>Meripilaceae</taxon>
        <taxon>Meripilus</taxon>
    </lineage>
</organism>
<name>A0AAD5V7T8_9APHY</name>
<dbReference type="Proteomes" id="UP001212997">
    <property type="component" value="Unassembled WGS sequence"/>
</dbReference>
<evidence type="ECO:0000313" key="1">
    <source>
        <dbReference type="EMBL" id="KAJ3486707.1"/>
    </source>
</evidence>
<gene>
    <name evidence="1" type="ORF">NLI96_g4046</name>
</gene>
<proteinExistence type="predicted"/>
<sequence>MQGIIARQKTVAKVIKIPRGCNNLGLQSLTGLHRGEFTLFCKGLRKLAAMRLDTTKKWKEQSPLQQRLIIEEVRRESIALRQNIAHGGPENMQRSTVTDKEEIKRMSLDETNLQRKHFIVIGKPENDGIMTQLSTRYLNTEILDVHEANKGLEAFLSSLKPDLSRLLPVFVHHGMVNNEAIEGLLELSNPERDAFIDELRLNLLQTCVVKRGFNLLKNELVQR</sequence>
<evidence type="ECO:0000313" key="2">
    <source>
        <dbReference type="Proteomes" id="UP001212997"/>
    </source>
</evidence>
<accession>A0AAD5V7T8</accession>
<protein>
    <submittedName>
        <fullName evidence="1">Uncharacterized protein</fullName>
    </submittedName>
</protein>
<keyword evidence="2" id="KW-1185">Reference proteome</keyword>
<dbReference type="AlphaFoldDB" id="A0AAD5V7T8"/>
<dbReference type="EMBL" id="JANAWD010000113">
    <property type="protein sequence ID" value="KAJ3486707.1"/>
    <property type="molecule type" value="Genomic_DNA"/>
</dbReference>